<accession>A0ACC2W795</accession>
<evidence type="ECO:0000313" key="1">
    <source>
        <dbReference type="EMBL" id="KAJ9107635.1"/>
    </source>
</evidence>
<keyword evidence="2" id="KW-1185">Reference proteome</keyword>
<dbReference type="EMBL" id="JASBWT010000002">
    <property type="protein sequence ID" value="KAJ9107635.1"/>
    <property type="molecule type" value="Genomic_DNA"/>
</dbReference>
<gene>
    <name evidence="1" type="ORF">QFC21_001095</name>
</gene>
<reference evidence="1" key="1">
    <citation type="submission" date="2023-04" db="EMBL/GenBank/DDBJ databases">
        <title>Draft Genome sequencing of Naganishia species isolated from polar environments using Oxford Nanopore Technology.</title>
        <authorList>
            <person name="Leo P."/>
            <person name="Venkateswaran K."/>
        </authorList>
    </citation>
    <scope>NUCLEOTIDE SEQUENCE</scope>
    <source>
        <strain evidence="1">MNA-CCFEE 5423</strain>
    </source>
</reference>
<sequence>MRVAIEGCSHGSLHSIYSTILVADARQSTQTDLLLLCGDFQAIRNLHDFPSMAVPAKYRQLGDFWEYYAGIRVAPVLTVVVGGNHECMAYMWELYHGGWLAPNIYFLGAAGSIYVNPTIADPTAAKPIRLSGMSGIYKSFDYKRGHFETVPFNEKSVKSAYHVREYDVLKLKQLSRRKTKDVVDVFMSHDWPVTITRYGDERKLLQRKPYFRDEAKSGTLGSVPALELLHHLAPAYWFSAHLHVKFSALVSHDKLTQDVRALPPAPTSTLHAANPDEIALDDVEEMEAVNPDKIDLDMDDSDDEEPAHDVPCTGAKNGAEAENAANQEEPANIPFESVDQVEKESNPEAVREKLHELAGTSMHEVVEAKDAILCEEESGTRVGETEKPGLETRFLALDKCGFGRDFIQFMDIPTGGPSTGPPRLHFDPEWLAISRAFHQYLPLNSSFAHLPTTSQIDSAIAKARTWIDANIMAQPFDVQTLENGVVLQPMDIEQVQTFCFTAPPHNSPEAAQPNQWFTNMQTEAFAGFIGVENKINPLPAGGA</sequence>
<comment type="caution">
    <text evidence="1">The sequence shown here is derived from an EMBL/GenBank/DDBJ whole genome shotgun (WGS) entry which is preliminary data.</text>
</comment>
<organism evidence="1 2">
    <name type="scientific">Naganishia friedmannii</name>
    <dbReference type="NCBI Taxonomy" id="89922"/>
    <lineage>
        <taxon>Eukaryota</taxon>
        <taxon>Fungi</taxon>
        <taxon>Dikarya</taxon>
        <taxon>Basidiomycota</taxon>
        <taxon>Agaricomycotina</taxon>
        <taxon>Tremellomycetes</taxon>
        <taxon>Filobasidiales</taxon>
        <taxon>Filobasidiaceae</taxon>
        <taxon>Naganishia</taxon>
    </lineage>
</organism>
<proteinExistence type="predicted"/>
<evidence type="ECO:0000313" key="2">
    <source>
        <dbReference type="Proteomes" id="UP001227268"/>
    </source>
</evidence>
<protein>
    <submittedName>
        <fullName evidence="1">Uncharacterized protein</fullName>
    </submittedName>
</protein>
<dbReference type="Proteomes" id="UP001227268">
    <property type="component" value="Unassembled WGS sequence"/>
</dbReference>
<name>A0ACC2W795_9TREE</name>